<organism evidence="5 6">
    <name type="scientific">Herbiconiux oxytropis</name>
    <dbReference type="NCBI Taxonomy" id="2970915"/>
    <lineage>
        <taxon>Bacteria</taxon>
        <taxon>Bacillati</taxon>
        <taxon>Actinomycetota</taxon>
        <taxon>Actinomycetes</taxon>
        <taxon>Micrococcales</taxon>
        <taxon>Microbacteriaceae</taxon>
        <taxon>Herbiconiux</taxon>
    </lineage>
</organism>
<reference evidence="5" key="1">
    <citation type="submission" date="2022-08" db="EMBL/GenBank/DDBJ databases">
        <authorList>
            <person name="Deng Y."/>
            <person name="Han X.-F."/>
            <person name="Zhang Y.-Q."/>
        </authorList>
    </citation>
    <scope>NUCLEOTIDE SEQUENCE</scope>
    <source>
        <strain evidence="5">CPCC 203407</strain>
    </source>
</reference>
<dbReference type="PANTHER" id="PTHR44688:SF16">
    <property type="entry name" value="DNA-BINDING TRANSCRIPTIONAL ACTIVATOR DEVR_DOSR"/>
    <property type="match status" value="1"/>
</dbReference>
<dbReference type="GO" id="GO:0006355">
    <property type="term" value="P:regulation of DNA-templated transcription"/>
    <property type="evidence" value="ECO:0007669"/>
    <property type="project" value="InterPro"/>
</dbReference>
<evidence type="ECO:0000256" key="1">
    <source>
        <dbReference type="ARBA" id="ARBA00023015"/>
    </source>
</evidence>
<gene>
    <name evidence="5" type="ORF">N1028_08600</name>
</gene>
<evidence type="ECO:0000256" key="3">
    <source>
        <dbReference type="ARBA" id="ARBA00023163"/>
    </source>
</evidence>
<evidence type="ECO:0000313" key="6">
    <source>
        <dbReference type="Proteomes" id="UP001165587"/>
    </source>
</evidence>
<dbReference type="InterPro" id="IPR000792">
    <property type="entry name" value="Tscrpt_reg_LuxR_C"/>
</dbReference>
<keyword evidence="6" id="KW-1185">Reference proteome</keyword>
<dbReference type="PANTHER" id="PTHR44688">
    <property type="entry name" value="DNA-BINDING TRANSCRIPTIONAL ACTIVATOR DEVR_DOSR"/>
    <property type="match status" value="1"/>
</dbReference>
<dbReference type="CDD" id="cd06170">
    <property type="entry name" value="LuxR_C_like"/>
    <property type="match status" value="1"/>
</dbReference>
<dbReference type="PROSITE" id="PS50043">
    <property type="entry name" value="HTH_LUXR_2"/>
    <property type="match status" value="1"/>
</dbReference>
<dbReference type="GO" id="GO:0003677">
    <property type="term" value="F:DNA binding"/>
    <property type="evidence" value="ECO:0007669"/>
    <property type="project" value="UniProtKB-KW"/>
</dbReference>
<accession>A0AA41XCZ9</accession>
<dbReference type="SUPFAM" id="SSF46894">
    <property type="entry name" value="C-terminal effector domain of the bipartite response regulators"/>
    <property type="match status" value="1"/>
</dbReference>
<sequence>MVVTMGEMFDSDSERGDLLDVARSHVGNARGLLVVGDRGAGRTHFLQSLIRLLEPAVRERVWIGDDVDRLDAERSSKVADAVRAGRVVPVMATAPEHGSPIDLLVRDGLVTQLRLSPLKSAEVLRVAESFLGGPLDPKSVPAFVPSRPGGDLVILREALAAARGAGVLAHGSGGWRLTSHVPPDGDLRRLILARLGEGPEAAPAVTLLDVIAMAPELSVEHLEMIVGNLVPGDPAWEVERLEALGVIEVFERSGILRPRLRDPIIELLLPQTMGRVRRRRMGTAIIEVVNDRPTRELVTSEALALVQHALQNGRGVHPLALKRAAELAVRSARPELAWQLATLAVAQGSNEAQLVMALAESQLGRSEQALARLDGLLIDPLLEPDRFQARDDLRGLVASRLADRASAWSLASMPAVPDGELDLITSIQLSALAVQPPLDGRGGGAASTDDPVVLEGERLALEASVASLDGRMQAANALLDQAEALLRAHGADSFRVRWGRVFAGLYECPVEVSRLRMQKLSVEAAAAGRGGDLGLCEWMDGALLAACGKVDEAIPELTRAVAALESNGIHESAYLARVSLAIALAARGSVESALDCLEPVLLLSEKQPFLEGWALHGLACVRTAAMQSEEAEATFCEAADAYESSGYRLWSLLALLDSARAGRAGVTLARVESLGEVVEGRYAETAVRFVRALASNQSGSSDPAEMGRTGEEFNRIGDDYATLGMHSYAAEAYSAASALFRRCGRERPAAAAARLTEEQLALCGPVRPALVRGHEKVQLSDREAEIAQLASEGHSNREVADRLVLSIRTVETHLLRVYRKLGIRGRTGLSEALTSSSRVVPTPMRVGDGAE</sequence>
<dbReference type="Pfam" id="PF00196">
    <property type="entry name" value="GerE"/>
    <property type="match status" value="1"/>
</dbReference>
<keyword evidence="3" id="KW-0804">Transcription</keyword>
<comment type="caution">
    <text evidence="5">The sequence shown here is derived from an EMBL/GenBank/DDBJ whole genome shotgun (WGS) entry which is preliminary data.</text>
</comment>
<keyword evidence="1" id="KW-0805">Transcription regulation</keyword>
<name>A0AA41XCZ9_9MICO</name>
<dbReference type="PROSITE" id="PS00622">
    <property type="entry name" value="HTH_LUXR_1"/>
    <property type="match status" value="1"/>
</dbReference>
<protein>
    <submittedName>
        <fullName evidence="5">LuxR C-terminal-related transcriptional regulator</fullName>
    </submittedName>
</protein>
<dbReference type="InterPro" id="IPR027417">
    <property type="entry name" value="P-loop_NTPase"/>
</dbReference>
<dbReference type="SUPFAM" id="SSF48452">
    <property type="entry name" value="TPR-like"/>
    <property type="match status" value="1"/>
</dbReference>
<dbReference type="InterPro" id="IPR011990">
    <property type="entry name" value="TPR-like_helical_dom_sf"/>
</dbReference>
<dbReference type="EMBL" id="JANLCK010000004">
    <property type="protein sequence ID" value="MCS5725956.1"/>
    <property type="molecule type" value="Genomic_DNA"/>
</dbReference>
<dbReference type="PRINTS" id="PR00038">
    <property type="entry name" value="HTHLUXR"/>
</dbReference>
<proteinExistence type="predicted"/>
<dbReference type="SUPFAM" id="SSF52540">
    <property type="entry name" value="P-loop containing nucleoside triphosphate hydrolases"/>
    <property type="match status" value="1"/>
</dbReference>
<evidence type="ECO:0000256" key="2">
    <source>
        <dbReference type="ARBA" id="ARBA00023125"/>
    </source>
</evidence>
<keyword evidence="2" id="KW-0238">DNA-binding</keyword>
<dbReference type="InterPro" id="IPR036388">
    <property type="entry name" value="WH-like_DNA-bd_sf"/>
</dbReference>
<evidence type="ECO:0000313" key="5">
    <source>
        <dbReference type="EMBL" id="MCS5725956.1"/>
    </source>
</evidence>
<dbReference type="RefSeq" id="WP_259526621.1">
    <property type="nucleotide sequence ID" value="NZ_JANLCK010000004.1"/>
</dbReference>
<feature type="domain" description="HTH luxR-type" evidence="4">
    <location>
        <begin position="772"/>
        <end position="837"/>
    </location>
</feature>
<dbReference type="InterPro" id="IPR016032">
    <property type="entry name" value="Sig_transdc_resp-reg_C-effctor"/>
</dbReference>
<dbReference type="Gene3D" id="1.25.40.10">
    <property type="entry name" value="Tetratricopeptide repeat domain"/>
    <property type="match status" value="1"/>
</dbReference>
<dbReference type="Gene3D" id="1.10.10.10">
    <property type="entry name" value="Winged helix-like DNA-binding domain superfamily/Winged helix DNA-binding domain"/>
    <property type="match status" value="1"/>
</dbReference>
<dbReference type="AlphaFoldDB" id="A0AA41XCZ9"/>
<dbReference type="Proteomes" id="UP001165587">
    <property type="component" value="Unassembled WGS sequence"/>
</dbReference>
<evidence type="ECO:0000259" key="4">
    <source>
        <dbReference type="PROSITE" id="PS50043"/>
    </source>
</evidence>
<dbReference type="SMART" id="SM00421">
    <property type="entry name" value="HTH_LUXR"/>
    <property type="match status" value="1"/>
</dbReference>